<dbReference type="GO" id="GO:0006020">
    <property type="term" value="P:inositol metabolic process"/>
    <property type="evidence" value="ECO:0007669"/>
    <property type="project" value="TreeGrafter"/>
</dbReference>
<dbReference type="Pfam" id="PF00459">
    <property type="entry name" value="Inositol_P"/>
    <property type="match status" value="1"/>
</dbReference>
<dbReference type="Gene3D" id="3.30.540.10">
    <property type="entry name" value="Fructose-1,6-Bisphosphatase, subunit A, domain 1"/>
    <property type="match status" value="1"/>
</dbReference>
<dbReference type="PRINTS" id="PR00377">
    <property type="entry name" value="IMPHPHTASES"/>
</dbReference>
<organism evidence="8 9">
    <name type="scientific">Phaeocystidibacter marisrubri</name>
    <dbReference type="NCBI Taxonomy" id="1577780"/>
    <lineage>
        <taxon>Bacteria</taxon>
        <taxon>Pseudomonadati</taxon>
        <taxon>Bacteroidota</taxon>
        <taxon>Flavobacteriia</taxon>
        <taxon>Flavobacteriales</taxon>
        <taxon>Phaeocystidibacteraceae</taxon>
        <taxon>Phaeocystidibacter</taxon>
    </lineage>
</organism>
<dbReference type="Gene3D" id="3.40.190.80">
    <property type="match status" value="1"/>
</dbReference>
<sequence length="262" mass="29026">MKLEAICKETVHLAREVGAYMRREQSVVTAADVETKSLNSLVSHVDKEAERRLVLGLKNIYPDAGFIAEEGTGEPNKNGANWIVDPLDGTTNFLHGLPEYAVSIALHDGEKVIMGVVYEVGQNECYYAWKGGGAFCNDRPIRVSTNPHLSDSLLATGFPYYDFHKMEAYLNLLRECFQKTRGVRRWGSAAVDLAYVACGRFDGFFEYSLNPWDVAAGAHIVEEAGGKVRAFTPTNDPIFGREIIAYSSAIEEELVQLVTSHL</sequence>
<dbReference type="InterPro" id="IPR000760">
    <property type="entry name" value="Inositol_monophosphatase-like"/>
</dbReference>
<dbReference type="GO" id="GO:0046872">
    <property type="term" value="F:metal ion binding"/>
    <property type="evidence" value="ECO:0007669"/>
    <property type="project" value="UniProtKB-KW"/>
</dbReference>
<dbReference type="PANTHER" id="PTHR20854:SF4">
    <property type="entry name" value="INOSITOL-1-MONOPHOSPHATASE-RELATED"/>
    <property type="match status" value="1"/>
</dbReference>
<evidence type="ECO:0000256" key="6">
    <source>
        <dbReference type="PIRSR" id="PIRSR600760-2"/>
    </source>
</evidence>
<protein>
    <recommendedName>
        <fullName evidence="7">Inositol-1-monophosphatase</fullName>
        <ecNumber evidence="7">3.1.3.25</ecNumber>
    </recommendedName>
</protein>
<dbReference type="RefSeq" id="WP_151691786.1">
    <property type="nucleotide sequence ID" value="NZ_BMGX01000002.1"/>
</dbReference>
<dbReference type="PANTHER" id="PTHR20854">
    <property type="entry name" value="INOSITOL MONOPHOSPHATASE"/>
    <property type="match status" value="1"/>
</dbReference>
<dbReference type="SUPFAM" id="SSF56655">
    <property type="entry name" value="Carbohydrate phosphatase"/>
    <property type="match status" value="1"/>
</dbReference>
<evidence type="ECO:0000256" key="3">
    <source>
        <dbReference type="ARBA" id="ARBA00022723"/>
    </source>
</evidence>
<gene>
    <name evidence="8" type="ORF">F8C82_02150</name>
</gene>
<keyword evidence="5 6" id="KW-0460">Magnesium</keyword>
<dbReference type="AlphaFoldDB" id="A0A6L3ZIB2"/>
<feature type="binding site" evidence="6">
    <location>
        <position position="69"/>
    </location>
    <ligand>
        <name>Mg(2+)</name>
        <dbReference type="ChEBI" id="CHEBI:18420"/>
        <label>1</label>
        <note>catalytic</note>
    </ligand>
</feature>
<comment type="similarity">
    <text evidence="7">Belongs to the inositol monophosphatase superfamily.</text>
</comment>
<proteinExistence type="inferred from homology"/>
<feature type="binding site" evidence="6">
    <location>
        <position position="85"/>
    </location>
    <ligand>
        <name>Mg(2+)</name>
        <dbReference type="ChEBI" id="CHEBI:18420"/>
        <label>1</label>
        <note>catalytic</note>
    </ligand>
</feature>
<keyword evidence="9" id="KW-1185">Reference proteome</keyword>
<dbReference type="PROSITE" id="PS00629">
    <property type="entry name" value="IMP_1"/>
    <property type="match status" value="1"/>
</dbReference>
<comment type="caution">
    <text evidence="8">The sequence shown here is derived from an EMBL/GenBank/DDBJ whole genome shotgun (WGS) entry which is preliminary data.</text>
</comment>
<evidence type="ECO:0000313" key="8">
    <source>
        <dbReference type="EMBL" id="KAB2817215.1"/>
    </source>
</evidence>
<dbReference type="OrthoDB" id="9772456at2"/>
<comment type="catalytic activity">
    <reaction evidence="1 7">
        <text>a myo-inositol phosphate + H2O = myo-inositol + phosphate</text>
        <dbReference type="Rhea" id="RHEA:24056"/>
        <dbReference type="ChEBI" id="CHEBI:15377"/>
        <dbReference type="ChEBI" id="CHEBI:17268"/>
        <dbReference type="ChEBI" id="CHEBI:43474"/>
        <dbReference type="ChEBI" id="CHEBI:84139"/>
        <dbReference type="EC" id="3.1.3.25"/>
    </reaction>
</comment>
<feature type="binding site" evidence="6">
    <location>
        <position position="213"/>
    </location>
    <ligand>
        <name>Mg(2+)</name>
        <dbReference type="ChEBI" id="CHEBI:18420"/>
        <label>1</label>
        <note>catalytic</note>
    </ligand>
</feature>
<name>A0A6L3ZIB2_9FLAO</name>
<dbReference type="EC" id="3.1.3.25" evidence="7"/>
<dbReference type="CDD" id="cd01639">
    <property type="entry name" value="IMPase"/>
    <property type="match status" value="1"/>
</dbReference>
<feature type="binding site" evidence="6">
    <location>
        <position position="88"/>
    </location>
    <ligand>
        <name>Mg(2+)</name>
        <dbReference type="ChEBI" id="CHEBI:18420"/>
        <label>1</label>
        <note>catalytic</note>
    </ligand>
</feature>
<comment type="cofactor">
    <cofactor evidence="2 6 7">
        <name>Mg(2+)</name>
        <dbReference type="ChEBI" id="CHEBI:18420"/>
    </cofactor>
</comment>
<evidence type="ECO:0000256" key="4">
    <source>
        <dbReference type="ARBA" id="ARBA00022801"/>
    </source>
</evidence>
<dbReference type="InterPro" id="IPR033942">
    <property type="entry name" value="IMPase"/>
</dbReference>
<keyword evidence="3 6" id="KW-0479">Metal-binding</keyword>
<dbReference type="InterPro" id="IPR022337">
    <property type="entry name" value="Inositol_monophosphatase_SuhB"/>
</dbReference>
<dbReference type="GO" id="GO:0008934">
    <property type="term" value="F:inositol monophosphate 1-phosphatase activity"/>
    <property type="evidence" value="ECO:0007669"/>
    <property type="project" value="InterPro"/>
</dbReference>
<dbReference type="Proteomes" id="UP000484164">
    <property type="component" value="Unassembled WGS sequence"/>
</dbReference>
<dbReference type="PRINTS" id="PR01959">
    <property type="entry name" value="SBIMPHPHTASE"/>
</dbReference>
<evidence type="ECO:0000256" key="2">
    <source>
        <dbReference type="ARBA" id="ARBA00001946"/>
    </source>
</evidence>
<accession>A0A6L3ZIB2</accession>
<keyword evidence="4 7" id="KW-0378">Hydrolase</keyword>
<dbReference type="InterPro" id="IPR020583">
    <property type="entry name" value="Inositol_monoP_metal-BS"/>
</dbReference>
<dbReference type="GO" id="GO:0007165">
    <property type="term" value="P:signal transduction"/>
    <property type="evidence" value="ECO:0007669"/>
    <property type="project" value="TreeGrafter"/>
</dbReference>
<dbReference type="FunFam" id="3.30.540.10:FF:000003">
    <property type="entry name" value="Inositol-1-monophosphatase"/>
    <property type="match status" value="1"/>
</dbReference>
<reference evidence="8 9" key="1">
    <citation type="submission" date="2019-10" db="EMBL/GenBank/DDBJ databases">
        <title>Genome sequence of Phaeocystidibacter marisrubri JCM30614 (type strain).</title>
        <authorList>
            <person name="Bowman J.P."/>
        </authorList>
    </citation>
    <scope>NUCLEOTIDE SEQUENCE [LARGE SCALE GENOMIC DNA]</scope>
    <source>
        <strain evidence="8 9">JCM 30614</strain>
    </source>
</reference>
<evidence type="ECO:0000256" key="7">
    <source>
        <dbReference type="RuleBase" id="RU364068"/>
    </source>
</evidence>
<evidence type="ECO:0000256" key="1">
    <source>
        <dbReference type="ARBA" id="ARBA00001033"/>
    </source>
</evidence>
<evidence type="ECO:0000256" key="5">
    <source>
        <dbReference type="ARBA" id="ARBA00022842"/>
    </source>
</evidence>
<evidence type="ECO:0000313" key="9">
    <source>
        <dbReference type="Proteomes" id="UP000484164"/>
    </source>
</evidence>
<dbReference type="EMBL" id="WBVQ01000001">
    <property type="protein sequence ID" value="KAB2817215.1"/>
    <property type="molecule type" value="Genomic_DNA"/>
</dbReference>
<feature type="binding site" evidence="6">
    <location>
        <position position="87"/>
    </location>
    <ligand>
        <name>Mg(2+)</name>
        <dbReference type="ChEBI" id="CHEBI:18420"/>
        <label>1</label>
        <note>catalytic</note>
    </ligand>
</feature>